<sequence length="58" mass="6766">MSNDLFNKLEERVVSLMNVVAELKLENVRLKEENFRLSEERAGFKSRIDSILKKLEGV</sequence>
<keyword evidence="3" id="KW-1185">Reference proteome</keyword>
<evidence type="ECO:0000313" key="2">
    <source>
        <dbReference type="EMBL" id="BCG48424.1"/>
    </source>
</evidence>
<protein>
    <recommendedName>
        <fullName evidence="4">Cell division protein ZapB</fullName>
    </recommendedName>
</protein>
<reference evidence="2 3" key="1">
    <citation type="submission" date="2020-06" db="EMBL/GenBank/DDBJ databases">
        <title>Interaction of electrochemicaly active bacteria, Geobacter bremensis R4 on different carbon anode.</title>
        <authorList>
            <person name="Meng L."/>
            <person name="Yoshida N."/>
        </authorList>
    </citation>
    <scope>NUCLEOTIDE SEQUENCE [LARGE SCALE GENOMIC DNA]</scope>
    <source>
        <strain evidence="2 3">R4</strain>
    </source>
</reference>
<dbReference type="RefSeq" id="WP_185243161.1">
    <property type="nucleotide sequence ID" value="NZ_AP023213.1"/>
</dbReference>
<dbReference type="EMBL" id="AP023213">
    <property type="protein sequence ID" value="BCG48424.1"/>
    <property type="molecule type" value="Genomic_DNA"/>
</dbReference>
<proteinExistence type="predicted"/>
<dbReference type="AlphaFoldDB" id="A0A6S6M9K4"/>
<accession>A0A6S6M9K4</accession>
<feature type="coiled-coil region" evidence="1">
    <location>
        <begin position="6"/>
        <end position="40"/>
    </location>
</feature>
<gene>
    <name evidence="2" type="ORF">GEOBRER4_31740</name>
</gene>
<dbReference type="KEGG" id="gbn:GEOBRER4_31740"/>
<evidence type="ECO:0000256" key="1">
    <source>
        <dbReference type="SAM" id="Coils"/>
    </source>
</evidence>
<keyword evidence="1" id="KW-0175">Coiled coil</keyword>
<evidence type="ECO:0000313" key="3">
    <source>
        <dbReference type="Proteomes" id="UP000515472"/>
    </source>
</evidence>
<dbReference type="Gene3D" id="1.20.5.340">
    <property type="match status" value="1"/>
</dbReference>
<name>A0A6S6M9K4_9BACT</name>
<organism evidence="2 3">
    <name type="scientific">Citrifermentans bremense</name>
    <dbReference type="NCBI Taxonomy" id="60035"/>
    <lineage>
        <taxon>Bacteria</taxon>
        <taxon>Pseudomonadati</taxon>
        <taxon>Thermodesulfobacteriota</taxon>
        <taxon>Desulfuromonadia</taxon>
        <taxon>Geobacterales</taxon>
        <taxon>Geobacteraceae</taxon>
        <taxon>Citrifermentans</taxon>
    </lineage>
</organism>
<evidence type="ECO:0008006" key="4">
    <source>
        <dbReference type="Google" id="ProtNLM"/>
    </source>
</evidence>
<dbReference type="Proteomes" id="UP000515472">
    <property type="component" value="Chromosome"/>
</dbReference>